<evidence type="ECO:0000256" key="2">
    <source>
        <dbReference type="ARBA" id="ARBA00022750"/>
    </source>
</evidence>
<keyword evidence="3" id="KW-0378">Hydrolase</keyword>
<keyword evidence="6" id="KW-1185">Reference proteome</keyword>
<organism evidence="5 6">
    <name type="scientific">Brachypteracias leptosomus</name>
    <name type="common">short-legged ground-roller</name>
    <dbReference type="NCBI Taxonomy" id="135165"/>
    <lineage>
        <taxon>Eukaryota</taxon>
        <taxon>Metazoa</taxon>
        <taxon>Chordata</taxon>
        <taxon>Craniata</taxon>
        <taxon>Vertebrata</taxon>
        <taxon>Euteleostomi</taxon>
        <taxon>Archelosauria</taxon>
        <taxon>Archosauria</taxon>
        <taxon>Dinosauria</taxon>
        <taxon>Saurischia</taxon>
        <taxon>Theropoda</taxon>
        <taxon>Coelurosauria</taxon>
        <taxon>Aves</taxon>
        <taxon>Neognathae</taxon>
        <taxon>Neoaves</taxon>
        <taxon>Telluraves</taxon>
        <taxon>Coraciimorphae</taxon>
        <taxon>Coraciiformes</taxon>
        <taxon>Brachypteraciidae</taxon>
        <taxon>Brachypteracias</taxon>
    </lineage>
</organism>
<dbReference type="InterPro" id="IPR021109">
    <property type="entry name" value="Peptidase_aspartic_dom_sf"/>
</dbReference>
<evidence type="ECO:0000313" key="5">
    <source>
        <dbReference type="EMBL" id="NXS64439.1"/>
    </source>
</evidence>
<evidence type="ECO:0000256" key="1">
    <source>
        <dbReference type="ARBA" id="ARBA00022670"/>
    </source>
</evidence>
<evidence type="ECO:0000259" key="4">
    <source>
        <dbReference type="PROSITE" id="PS50175"/>
    </source>
</evidence>
<dbReference type="GO" id="GO:0006508">
    <property type="term" value="P:proteolysis"/>
    <property type="evidence" value="ECO:0007669"/>
    <property type="project" value="UniProtKB-KW"/>
</dbReference>
<reference evidence="5 6" key="1">
    <citation type="submission" date="2019-09" db="EMBL/GenBank/DDBJ databases">
        <title>Bird 10,000 Genomes (B10K) Project - Family phase.</title>
        <authorList>
            <person name="Zhang G."/>
        </authorList>
    </citation>
    <scope>NUCLEOTIDE SEQUENCE [LARGE SCALE GENOMIC DNA]</scope>
    <source>
        <strain evidence="5">B10K-DU-012-52</strain>
    </source>
</reference>
<gene>
    <name evidence="5" type="primary">Ervk9_4</name>
    <name evidence="5" type="ORF">BRALEP_R01480</name>
</gene>
<dbReference type="Pfam" id="PF00692">
    <property type="entry name" value="dUTPase"/>
    <property type="match status" value="1"/>
</dbReference>
<proteinExistence type="predicted"/>
<feature type="non-terminal residue" evidence="5">
    <location>
        <position position="1"/>
    </location>
</feature>
<dbReference type="InterPro" id="IPR036157">
    <property type="entry name" value="dUTPase-like_sf"/>
</dbReference>
<dbReference type="InterPro" id="IPR033704">
    <property type="entry name" value="dUTPase_trimeric"/>
</dbReference>
<dbReference type="Gene3D" id="2.40.70.10">
    <property type="entry name" value="Acid Proteases"/>
    <property type="match status" value="1"/>
</dbReference>
<protein>
    <submittedName>
        <fullName evidence="5">POK9 protein</fullName>
    </submittedName>
</protein>
<sequence>SGSLGIDLEVSRTITLFDTHPAKIPTTTYGPLSSDGHLGALLVGRSSSGINGLIVLPGVIDPDYMGQIMIVAYTPFPPCTIEQGTSIAQLVLIEQHYATPKGFQIQRGSNGFGSTGKCFVNLAQKMHQRPILTITLQCGHDSKQLPVMCDTGADVTIIA</sequence>
<dbReference type="EMBL" id="VYZX01034692">
    <property type="protein sequence ID" value="NXS64439.1"/>
    <property type="molecule type" value="Genomic_DNA"/>
</dbReference>
<dbReference type="PROSITE" id="PS50175">
    <property type="entry name" value="ASP_PROT_RETROV"/>
    <property type="match status" value="1"/>
</dbReference>
<dbReference type="GO" id="GO:0004190">
    <property type="term" value="F:aspartic-type endopeptidase activity"/>
    <property type="evidence" value="ECO:0007669"/>
    <property type="project" value="UniProtKB-KW"/>
</dbReference>
<name>A0A7L2W4I2_9AVES</name>
<dbReference type="InterPro" id="IPR029054">
    <property type="entry name" value="dUTPase-like"/>
</dbReference>
<dbReference type="PANTHER" id="PTHR19422:SF123">
    <property type="entry name" value="RT1 CLASS I, LOCUS CE15"/>
    <property type="match status" value="1"/>
</dbReference>
<dbReference type="SUPFAM" id="SSF51283">
    <property type="entry name" value="dUTPase-like"/>
    <property type="match status" value="1"/>
</dbReference>
<dbReference type="PANTHER" id="PTHR19422">
    <property type="entry name" value="GAG RETROVIRAL POLYPROTEIN"/>
    <property type="match status" value="1"/>
</dbReference>
<dbReference type="InterPro" id="IPR051592">
    <property type="entry name" value="HERV-K_Pro_peptidase_A2"/>
</dbReference>
<accession>A0A7L2W4I2</accession>
<dbReference type="OrthoDB" id="9900537at2759"/>
<dbReference type="Proteomes" id="UP000520535">
    <property type="component" value="Unassembled WGS sequence"/>
</dbReference>
<dbReference type="Gene3D" id="2.70.40.10">
    <property type="match status" value="1"/>
</dbReference>
<feature type="non-terminal residue" evidence="5">
    <location>
        <position position="159"/>
    </location>
</feature>
<evidence type="ECO:0000256" key="3">
    <source>
        <dbReference type="ARBA" id="ARBA00022801"/>
    </source>
</evidence>
<dbReference type="InterPro" id="IPR001995">
    <property type="entry name" value="Peptidase_A2_cat"/>
</dbReference>
<keyword evidence="1" id="KW-0645">Protease</keyword>
<feature type="domain" description="Peptidase A2" evidence="4">
    <location>
        <begin position="145"/>
        <end position="159"/>
    </location>
</feature>
<evidence type="ECO:0000313" key="6">
    <source>
        <dbReference type="Proteomes" id="UP000520535"/>
    </source>
</evidence>
<keyword evidence="2" id="KW-0064">Aspartyl protease</keyword>
<dbReference type="CDD" id="cd07557">
    <property type="entry name" value="trimeric_dUTPase"/>
    <property type="match status" value="1"/>
</dbReference>
<comment type="caution">
    <text evidence="5">The sequence shown here is derived from an EMBL/GenBank/DDBJ whole genome shotgun (WGS) entry which is preliminary data.</text>
</comment>
<dbReference type="AlphaFoldDB" id="A0A7L2W4I2"/>